<reference evidence="7 8" key="1">
    <citation type="submission" date="2016-10" db="EMBL/GenBank/DDBJ databases">
        <authorList>
            <person name="Varghese N."/>
            <person name="Submissions S."/>
        </authorList>
    </citation>
    <scope>NUCLEOTIDE SEQUENCE [LARGE SCALE GENOMIC DNA]</scope>
    <source>
        <strain evidence="7 8">DSM 13796</strain>
    </source>
</reference>
<dbReference type="RefSeq" id="WP_061802254.1">
    <property type="nucleotide sequence ID" value="NZ_FOXX01000001.1"/>
</dbReference>
<evidence type="ECO:0000256" key="5">
    <source>
        <dbReference type="ARBA" id="ARBA00023136"/>
    </source>
</evidence>
<feature type="transmembrane region" description="Helical" evidence="6">
    <location>
        <begin position="174"/>
        <end position="195"/>
    </location>
</feature>
<accession>A0A1I5X0J9</accession>
<dbReference type="GeneID" id="93709594"/>
<name>A0A1I5X0J9_9BACI</name>
<dbReference type="Proteomes" id="UP000182762">
    <property type="component" value="Unassembled WGS sequence"/>
</dbReference>
<feature type="transmembrane region" description="Helical" evidence="6">
    <location>
        <begin position="207"/>
        <end position="228"/>
    </location>
</feature>
<organism evidence="7 8">
    <name type="scientific">Priestia endophytica DSM 13796</name>
    <dbReference type="NCBI Taxonomy" id="1121089"/>
    <lineage>
        <taxon>Bacteria</taxon>
        <taxon>Bacillati</taxon>
        <taxon>Bacillota</taxon>
        <taxon>Bacilli</taxon>
        <taxon>Bacillales</taxon>
        <taxon>Bacillaceae</taxon>
        <taxon>Priestia</taxon>
    </lineage>
</organism>
<comment type="subcellular location">
    <subcellularLocation>
        <location evidence="1">Cell membrane</location>
        <topology evidence="1">Multi-pass membrane protein</topology>
    </subcellularLocation>
</comment>
<feature type="transmembrane region" description="Helical" evidence="6">
    <location>
        <begin position="6"/>
        <end position="24"/>
    </location>
</feature>
<keyword evidence="2" id="KW-1003">Cell membrane</keyword>
<keyword evidence="8" id="KW-1185">Reference proteome</keyword>
<protein>
    <submittedName>
        <fullName evidence="7">TIGR00659 family protein</fullName>
    </submittedName>
</protein>
<feature type="transmembrane region" description="Helical" evidence="6">
    <location>
        <begin position="31"/>
        <end position="50"/>
    </location>
</feature>
<evidence type="ECO:0000313" key="7">
    <source>
        <dbReference type="EMBL" id="SFQ25430.1"/>
    </source>
</evidence>
<sequence>MNVIWATVIILATIVIYVLMKRVYEQYRFPLLVPTATTTLILVVLLLFYHIDYKQYMVGGKWIGELLGPAVVALAYPLFKNKHILKKYGFSLSLGVIGGALVGIFSGIYLSVLLHIDSTFIKALAPKSVTSPVAMDVAMMTKSSPSLAAVYVMIAGISGAVFGNILLKYCHVNHFVGIGAAFGTGAHGIGTAKALELGEEEGAISSVAMTLSAVVTVLLCPAAISFILNA</sequence>
<dbReference type="PANTHER" id="PTHR30249:SF17">
    <property type="entry name" value="HOLIN-LIKE PROTEIN CIDB"/>
    <property type="match status" value="1"/>
</dbReference>
<feature type="transmembrane region" description="Helical" evidence="6">
    <location>
        <begin position="148"/>
        <end position="167"/>
    </location>
</feature>
<dbReference type="InterPro" id="IPR007300">
    <property type="entry name" value="CidB/LrgB"/>
</dbReference>
<keyword evidence="3 6" id="KW-0812">Transmembrane</keyword>
<proteinExistence type="predicted"/>
<dbReference type="EMBL" id="FOXX01000001">
    <property type="protein sequence ID" value="SFQ25430.1"/>
    <property type="molecule type" value="Genomic_DNA"/>
</dbReference>
<dbReference type="PANTHER" id="PTHR30249">
    <property type="entry name" value="PUTATIVE SEROTONIN TRANSPORTER"/>
    <property type="match status" value="1"/>
</dbReference>
<evidence type="ECO:0000256" key="6">
    <source>
        <dbReference type="SAM" id="Phobius"/>
    </source>
</evidence>
<evidence type="ECO:0000256" key="4">
    <source>
        <dbReference type="ARBA" id="ARBA00022989"/>
    </source>
</evidence>
<feature type="transmembrane region" description="Helical" evidence="6">
    <location>
        <begin position="91"/>
        <end position="116"/>
    </location>
</feature>
<evidence type="ECO:0000256" key="3">
    <source>
        <dbReference type="ARBA" id="ARBA00022692"/>
    </source>
</evidence>
<evidence type="ECO:0000256" key="2">
    <source>
        <dbReference type="ARBA" id="ARBA00022475"/>
    </source>
</evidence>
<evidence type="ECO:0000313" key="8">
    <source>
        <dbReference type="Proteomes" id="UP000182762"/>
    </source>
</evidence>
<keyword evidence="5 6" id="KW-0472">Membrane</keyword>
<gene>
    <name evidence="7" type="ORF">SAMN02745910_00841</name>
</gene>
<evidence type="ECO:0000256" key="1">
    <source>
        <dbReference type="ARBA" id="ARBA00004651"/>
    </source>
</evidence>
<dbReference type="Pfam" id="PF04172">
    <property type="entry name" value="LrgB"/>
    <property type="match status" value="1"/>
</dbReference>
<comment type="caution">
    <text evidence="7">The sequence shown here is derived from an EMBL/GenBank/DDBJ whole genome shotgun (WGS) entry which is preliminary data.</text>
</comment>
<keyword evidence="4 6" id="KW-1133">Transmembrane helix</keyword>